<feature type="transmembrane region" description="Helical" evidence="1">
    <location>
        <begin position="7"/>
        <end position="27"/>
    </location>
</feature>
<keyword evidence="1" id="KW-1133">Transmembrane helix</keyword>
<dbReference type="AlphaFoldDB" id="A3ZRT6"/>
<dbReference type="eggNOG" id="ENOG50322W0">
    <property type="taxonomic scope" value="Bacteria"/>
</dbReference>
<keyword evidence="1" id="KW-0812">Transmembrane</keyword>
<evidence type="ECO:0000256" key="1">
    <source>
        <dbReference type="SAM" id="Phobius"/>
    </source>
</evidence>
<reference evidence="2 3" key="1">
    <citation type="submission" date="2006-02" db="EMBL/GenBank/DDBJ databases">
        <authorList>
            <person name="Amann R."/>
            <person name="Ferriera S."/>
            <person name="Johnson J."/>
            <person name="Kravitz S."/>
            <person name="Halpern A."/>
            <person name="Remington K."/>
            <person name="Beeson K."/>
            <person name="Tran B."/>
            <person name="Rogers Y.-H."/>
            <person name="Friedman R."/>
            <person name="Venter J.C."/>
        </authorList>
    </citation>
    <scope>NUCLEOTIDE SEQUENCE [LARGE SCALE GENOMIC DNA]</scope>
    <source>
        <strain evidence="2 3">DSM 3645</strain>
    </source>
</reference>
<evidence type="ECO:0000313" key="2">
    <source>
        <dbReference type="EMBL" id="EAQ80855.1"/>
    </source>
</evidence>
<dbReference type="OrthoDB" id="223245at2"/>
<protein>
    <submittedName>
        <fullName evidence="2">Uncharacterized protein</fullName>
    </submittedName>
</protein>
<comment type="caution">
    <text evidence="2">The sequence shown here is derived from an EMBL/GenBank/DDBJ whole genome shotgun (WGS) entry which is preliminary data.</text>
</comment>
<sequence>MKKTTLYLLIIGGVLLLTIFSLVWIIAGPSGPIILSKQTTYLTGPLNANGLIDYERAILEMQAANVEPQENAAIPYLQAMWPCELTPEEQAWVCNALQMSQPSQHGMVHSGSDATLDAVTDWLNQQQAVNADAQDLTPLTKTDALVAVGLAYWTPWTREQLPPLADWLDQQAPHFAKLHEINERPKYFLPSPSFLNNQSDAILNCLMQTIQAQREAARCLSVRAMLHVGENRPRKAWEDMKTLFVLSRCHSRPGFLVELLVSAAVRGMACGELQVLLSSGQCDAQLLGEIEQFLAQLQPFDEMALAIGTTERMMGLDAAVALCTQEGAANDLLGDADQLSALAHVPFDRNAMLVKLNEWYDRMVVILEIKDLNERQAAADQLEIEIETMAAGIKDPSNLAGAIFNQSSRGEWIAQFFGMLLLPAVTQAGQAEERLNLQVQLLRVAVALELMKAESGDYPASLDALANRIDPLLLQDPYSGDRLHYEQRAPGYLLYSIFMDRKDDGGTSTNGDIEAGEWLPEPTAQTFEDGDMVIRFPQPQKKFLDPPPWEVAQDEIAIELEVEEQPSLETASPSEE</sequence>
<evidence type="ECO:0000313" key="3">
    <source>
        <dbReference type="Proteomes" id="UP000004358"/>
    </source>
</evidence>
<keyword evidence="1" id="KW-0472">Membrane</keyword>
<name>A3ZRT6_9BACT</name>
<dbReference type="STRING" id="314230.DSM3645_12581"/>
<dbReference type="RefSeq" id="WP_002650413.1">
    <property type="nucleotide sequence ID" value="NZ_CH672376.1"/>
</dbReference>
<gene>
    <name evidence="2" type="ORF">DSM3645_12581</name>
</gene>
<dbReference type="Proteomes" id="UP000004358">
    <property type="component" value="Unassembled WGS sequence"/>
</dbReference>
<accession>A3ZRT6</accession>
<organism evidence="2 3">
    <name type="scientific">Blastopirellula marina DSM 3645</name>
    <dbReference type="NCBI Taxonomy" id="314230"/>
    <lineage>
        <taxon>Bacteria</taxon>
        <taxon>Pseudomonadati</taxon>
        <taxon>Planctomycetota</taxon>
        <taxon>Planctomycetia</taxon>
        <taxon>Pirellulales</taxon>
        <taxon>Pirellulaceae</taxon>
        <taxon>Blastopirellula</taxon>
    </lineage>
</organism>
<dbReference type="EMBL" id="AANZ01000007">
    <property type="protein sequence ID" value="EAQ80855.1"/>
    <property type="molecule type" value="Genomic_DNA"/>
</dbReference>
<proteinExistence type="predicted"/>
<dbReference type="HOGENOM" id="CLU_473034_0_0_0"/>